<sequence>MARGDWRLVCMWEGDPVGVDQKRPLMGFAFVAVLCAVLMSVSVERGFGLDDLVQPGKPIAAPDEPRAAAPTVDVVAEESPVSIPAELSTQPLALIVAAAPPSAPAAEVTGDGRSASAGSEQSTQSSAGPSTGRPVGTDDPSKAARKADREAAKAARKADREAAKAARKADRQAAKAARTAERQAAKAARKAEREAAKAARTAEREAAKAARKAERGASHGHDNGHGNRNGKG</sequence>
<name>A0ABQ3HNV6_9ACTN</name>
<evidence type="ECO:0000313" key="2">
    <source>
        <dbReference type="EMBL" id="GHE18573.1"/>
    </source>
</evidence>
<feature type="compositionally biased region" description="Polar residues" evidence="1">
    <location>
        <begin position="116"/>
        <end position="129"/>
    </location>
</feature>
<accession>A0ABQ3HNV6</accession>
<evidence type="ECO:0000313" key="3">
    <source>
        <dbReference type="Proteomes" id="UP000597341"/>
    </source>
</evidence>
<dbReference type="Proteomes" id="UP000597341">
    <property type="component" value="Unassembled WGS sequence"/>
</dbReference>
<keyword evidence="3" id="KW-1185">Reference proteome</keyword>
<reference evidence="3" key="1">
    <citation type="journal article" date="2019" name="Int. J. Syst. Evol. Microbiol.">
        <title>The Global Catalogue of Microorganisms (GCM) 10K type strain sequencing project: providing services to taxonomists for standard genome sequencing and annotation.</title>
        <authorList>
            <consortium name="The Broad Institute Genomics Platform"/>
            <consortium name="The Broad Institute Genome Sequencing Center for Infectious Disease"/>
            <person name="Wu L."/>
            <person name="Ma J."/>
        </authorList>
    </citation>
    <scope>NUCLEOTIDE SEQUENCE [LARGE SCALE GENOMIC DNA]</scope>
    <source>
        <strain evidence="3">CGMCC 1.12791</strain>
    </source>
</reference>
<comment type="caution">
    <text evidence="2">The sequence shown here is derived from an EMBL/GenBank/DDBJ whole genome shotgun (WGS) entry which is preliminary data.</text>
</comment>
<evidence type="ECO:0008006" key="4">
    <source>
        <dbReference type="Google" id="ProtNLM"/>
    </source>
</evidence>
<feature type="region of interest" description="Disordered" evidence="1">
    <location>
        <begin position="104"/>
        <end position="232"/>
    </location>
</feature>
<proteinExistence type="predicted"/>
<organism evidence="2 3">
    <name type="scientific">Nocardioides flavus</name>
    <name type="common">ex Wang et al. 2016</name>
    <dbReference type="NCBI Taxonomy" id="2058780"/>
    <lineage>
        <taxon>Bacteria</taxon>
        <taxon>Bacillati</taxon>
        <taxon>Actinomycetota</taxon>
        <taxon>Actinomycetes</taxon>
        <taxon>Propionibacteriales</taxon>
        <taxon>Nocardioidaceae</taxon>
        <taxon>Nocardioides</taxon>
    </lineage>
</organism>
<feature type="compositionally biased region" description="Basic and acidic residues" evidence="1">
    <location>
        <begin position="139"/>
        <end position="225"/>
    </location>
</feature>
<protein>
    <recommendedName>
        <fullName evidence="4">Colicin import membrane protein</fullName>
    </recommendedName>
</protein>
<dbReference type="EMBL" id="BNAD01000011">
    <property type="protein sequence ID" value="GHE18573.1"/>
    <property type="molecule type" value="Genomic_DNA"/>
</dbReference>
<evidence type="ECO:0000256" key="1">
    <source>
        <dbReference type="SAM" id="MobiDB-lite"/>
    </source>
</evidence>
<gene>
    <name evidence="2" type="ORF">GCM10011376_31830</name>
</gene>